<evidence type="ECO:0000259" key="2">
    <source>
        <dbReference type="Pfam" id="PF01826"/>
    </source>
</evidence>
<dbReference type="PANTHER" id="PTHR46534">
    <property type="entry name" value="IGGFC_BINDING DOMAIN-CONTAINING PROTEIN"/>
    <property type="match status" value="1"/>
</dbReference>
<dbReference type="SUPFAM" id="SSF57567">
    <property type="entry name" value="Serine protease inhibitors"/>
    <property type="match status" value="1"/>
</dbReference>
<evidence type="ECO:0000313" key="4">
    <source>
        <dbReference type="Proteomes" id="UP000504612"/>
    </source>
</evidence>
<dbReference type="AlphaFoldDB" id="A0A6J1W0V4"/>
<dbReference type="Gene3D" id="2.10.25.10">
    <property type="entry name" value="Laminin"/>
    <property type="match status" value="1"/>
</dbReference>
<dbReference type="CDD" id="cd19941">
    <property type="entry name" value="TIL"/>
    <property type="match status" value="1"/>
</dbReference>
<keyword evidence="1" id="KW-1015">Disulfide bond</keyword>
<feature type="domain" description="IgGFc-binding protein N-terminal" evidence="3">
    <location>
        <begin position="107"/>
        <end position="375"/>
    </location>
</feature>
<dbReference type="RefSeq" id="XP_026548896.1">
    <property type="nucleotide sequence ID" value="XM_026693111.1"/>
</dbReference>
<organism evidence="4 5">
    <name type="scientific">Notechis scutatus</name>
    <name type="common">mainland tiger snake</name>
    <dbReference type="NCBI Taxonomy" id="8663"/>
    <lineage>
        <taxon>Eukaryota</taxon>
        <taxon>Metazoa</taxon>
        <taxon>Chordata</taxon>
        <taxon>Craniata</taxon>
        <taxon>Vertebrata</taxon>
        <taxon>Euteleostomi</taxon>
        <taxon>Lepidosauria</taxon>
        <taxon>Squamata</taxon>
        <taxon>Bifurcata</taxon>
        <taxon>Unidentata</taxon>
        <taxon>Episquamata</taxon>
        <taxon>Toxicofera</taxon>
        <taxon>Serpentes</taxon>
        <taxon>Colubroidea</taxon>
        <taxon>Elapidae</taxon>
        <taxon>Hydrophiinae</taxon>
        <taxon>Notechis</taxon>
    </lineage>
</organism>
<dbReference type="Pfam" id="PF01826">
    <property type="entry name" value="TIL"/>
    <property type="match status" value="1"/>
</dbReference>
<feature type="domain" description="TIL" evidence="2">
    <location>
        <begin position="413"/>
        <end position="466"/>
    </location>
</feature>
<feature type="non-terminal residue" evidence="5">
    <location>
        <position position="476"/>
    </location>
</feature>
<dbReference type="KEGG" id="nss:113430692"/>
<dbReference type="Pfam" id="PF17517">
    <property type="entry name" value="IgGFc_binding"/>
    <property type="match status" value="1"/>
</dbReference>
<proteinExistence type="predicted"/>
<gene>
    <name evidence="5" type="primary">LOC113430692</name>
</gene>
<accession>A0A6J1W0V4</accession>
<dbReference type="InterPro" id="IPR002919">
    <property type="entry name" value="TIL_dom"/>
</dbReference>
<dbReference type="GeneID" id="113430692"/>
<evidence type="ECO:0000256" key="1">
    <source>
        <dbReference type="ARBA" id="ARBA00023157"/>
    </source>
</evidence>
<dbReference type="InterPro" id="IPR036084">
    <property type="entry name" value="Ser_inhib-like_sf"/>
</dbReference>
<dbReference type="PANTHER" id="PTHR46534:SF2">
    <property type="entry name" value="VWFD DOMAIN-CONTAINING PROTEIN"/>
    <property type="match status" value="1"/>
</dbReference>
<keyword evidence="4" id="KW-1185">Reference proteome</keyword>
<evidence type="ECO:0000259" key="3">
    <source>
        <dbReference type="Pfam" id="PF17517"/>
    </source>
</evidence>
<evidence type="ECO:0000313" key="5">
    <source>
        <dbReference type="RefSeq" id="XP_026548896.1"/>
    </source>
</evidence>
<dbReference type="Proteomes" id="UP000504612">
    <property type="component" value="Unplaced"/>
</dbReference>
<dbReference type="InterPro" id="IPR035234">
    <property type="entry name" value="IgGFc-bd_N"/>
</dbReference>
<sequence>SQRPSPRGKKFVVAFMQDHQKYQRKLSDIKYQLLITGHHPSTLTKVSVSKHMFWRTLVISKGMVLTVNLPDTFQMSESNYFDGTVFVEANKDISVFAQGHRGSLVGTTRLLPVHLLDRVYHVVTPNDSNTDGFKEFAIVAQENATDVDISLKGDVLFNGQVYPAGSKLSVNLKAFQALQLQSSDDLSGTRIESKEPVAVFSGHSCIMKNNDCNQVFEQLLPSSSWGTFFIVPELPFQNRDGILYITASQKTYLKYQHGNVLSSQTLVSGEVMQLNKYSSEPVSISASARIQVLYFSTGGESQGHGPLLLNIPAVTTFCRSYDLPYMKHLDNYAIIIAKTSDLSGIRIQWKSFAKSQWKSVPDTEYYWTEHSLARGGGILSSLDFHVPLGVFTLGFSQNDGYGSQDHCTSPMTCPANSHYEVCTDTCSNRCANVTDTEPCPETCMEGCQCDDGFLFDGVACIPKENCGCFSNGHYYQ</sequence>
<dbReference type="FunFam" id="2.10.25.10:FF:000055">
    <property type="entry name" value="alpha-tectorin isoform X1"/>
    <property type="match status" value="1"/>
</dbReference>
<feature type="non-terminal residue" evidence="5">
    <location>
        <position position="1"/>
    </location>
</feature>
<protein>
    <submittedName>
        <fullName evidence="5">IgGFc-binding protein-like</fullName>
    </submittedName>
</protein>
<name>A0A6J1W0V4_9SAUR</name>
<reference evidence="5" key="1">
    <citation type="submission" date="2025-08" db="UniProtKB">
        <authorList>
            <consortium name="RefSeq"/>
        </authorList>
    </citation>
    <scope>IDENTIFICATION</scope>
</reference>